<dbReference type="PANTHER" id="PTHR42951:SF9">
    <property type="entry name" value="METAL-DEPENDENT HYDROLASE"/>
    <property type="match status" value="1"/>
</dbReference>
<dbReference type="Proteomes" id="UP000673375">
    <property type="component" value="Unassembled WGS sequence"/>
</dbReference>
<dbReference type="SMART" id="SM00849">
    <property type="entry name" value="Lactamase_B"/>
    <property type="match status" value="1"/>
</dbReference>
<dbReference type="InterPro" id="IPR050855">
    <property type="entry name" value="NDM-1-like"/>
</dbReference>
<dbReference type="Pfam" id="PF00753">
    <property type="entry name" value="Lactamase_B"/>
    <property type="match status" value="1"/>
</dbReference>
<dbReference type="Gene3D" id="3.60.15.10">
    <property type="entry name" value="Ribonuclease Z/Hydroxyacylglutathione hydrolase-like"/>
    <property type="match status" value="1"/>
</dbReference>
<dbReference type="RefSeq" id="WP_209558698.1">
    <property type="nucleotide sequence ID" value="NZ_JAEDXU010000010.1"/>
</dbReference>
<evidence type="ECO:0000313" key="3">
    <source>
        <dbReference type="Proteomes" id="UP000673375"/>
    </source>
</evidence>
<protein>
    <submittedName>
        <fullName evidence="2">MBL fold metallo-hydrolase</fullName>
    </submittedName>
</protein>
<dbReference type="SUPFAM" id="SSF56281">
    <property type="entry name" value="Metallo-hydrolase/oxidoreductase"/>
    <property type="match status" value="1"/>
</dbReference>
<evidence type="ECO:0000313" key="2">
    <source>
        <dbReference type="EMBL" id="MBP1047924.1"/>
    </source>
</evidence>
<name>A0ABS4CMW6_9ENTE</name>
<comment type="caution">
    <text evidence="2">The sequence shown here is derived from an EMBL/GenBank/DDBJ whole genome shotgun (WGS) entry which is preliminary data.</text>
</comment>
<proteinExistence type="predicted"/>
<dbReference type="PANTHER" id="PTHR42951">
    <property type="entry name" value="METALLO-BETA-LACTAMASE DOMAIN-CONTAINING"/>
    <property type="match status" value="1"/>
</dbReference>
<feature type="domain" description="Metallo-beta-lactamase" evidence="1">
    <location>
        <begin position="20"/>
        <end position="199"/>
    </location>
</feature>
<dbReference type="InterPro" id="IPR036866">
    <property type="entry name" value="RibonucZ/Hydroxyglut_hydro"/>
</dbReference>
<gene>
    <name evidence="2" type="ORF">I6N96_16655</name>
</gene>
<organism evidence="2 3">
    <name type="scientific">Enterococcus larvae</name>
    <dbReference type="NCBI Taxonomy" id="2794352"/>
    <lineage>
        <taxon>Bacteria</taxon>
        <taxon>Bacillati</taxon>
        <taxon>Bacillota</taxon>
        <taxon>Bacilli</taxon>
        <taxon>Lactobacillales</taxon>
        <taxon>Enterococcaceae</taxon>
        <taxon>Enterococcus</taxon>
    </lineage>
</organism>
<dbReference type="EMBL" id="JAEDXU010000010">
    <property type="protein sequence ID" value="MBP1047924.1"/>
    <property type="molecule type" value="Genomic_DNA"/>
</dbReference>
<accession>A0ABS4CMW6</accession>
<sequence length="220" mass="24521">MKIINHSTSHVLQLTTPIFPINCYIVKEENYCTLIDCSKSGTAKSIIQAVEETQLPLKYIILTHAHSDHTGDIQKISAHFPDAEVCIGKKEYIDSQNNVHNIRMPIEPNTLLFEGESIGSLLVRETPGHTNGSISLIDQRTHTAYVGDLLQSQGGLAISGDIRWLFPFPAMATVDKQLAIESVKQLCEKETLQYIFCGHGPVTIYSKESFARLITRAQKK</sequence>
<evidence type="ECO:0000259" key="1">
    <source>
        <dbReference type="SMART" id="SM00849"/>
    </source>
</evidence>
<reference evidence="2 3" key="1">
    <citation type="submission" date="2020-12" db="EMBL/GenBank/DDBJ databases">
        <title>Vagococcus allomyrinae sp. nov. and Enterococcus lavae sp. nov., isolated from the larvae of Allomyrina dichotoma.</title>
        <authorList>
            <person name="Lee S.D."/>
        </authorList>
    </citation>
    <scope>NUCLEOTIDE SEQUENCE [LARGE SCALE GENOMIC DNA]</scope>
    <source>
        <strain evidence="2 3">BWM-S5</strain>
    </source>
</reference>
<keyword evidence="3" id="KW-1185">Reference proteome</keyword>
<dbReference type="InterPro" id="IPR001279">
    <property type="entry name" value="Metallo-B-lactamas"/>
</dbReference>